<dbReference type="EMBL" id="CCBP010000457">
    <property type="protein sequence ID" value="CDO77551.1"/>
    <property type="molecule type" value="Genomic_DNA"/>
</dbReference>
<protein>
    <recommendedName>
        <fullName evidence="2">DUF6532 domain-containing protein</fullName>
    </recommendedName>
</protein>
<dbReference type="Pfam" id="PF20149">
    <property type="entry name" value="DUF6532"/>
    <property type="match status" value="1"/>
</dbReference>
<proteinExistence type="predicted"/>
<feature type="compositionally biased region" description="Basic and acidic residues" evidence="1">
    <location>
        <begin position="265"/>
        <end position="289"/>
    </location>
</feature>
<keyword evidence="4" id="KW-1185">Reference proteome</keyword>
<feature type="compositionally biased region" description="Acidic residues" evidence="1">
    <location>
        <begin position="130"/>
        <end position="141"/>
    </location>
</feature>
<sequence>MRKSKSKALEKRIWNADAPVKKAAKEAPPAPCKHSSQARQQNQVLAARQYRAPDNAASSSSDSGEDDQHQAAKTRKRTTQSSKKGRAKPESAHRGHEGRTPSRASPGSEVPKRVKSQLTSPPQSQKHFELEDEVVDNEDSPFESGVESSDHSNSSHVEQSEDGENTESDDDLPEKDVKKLEQTLAAEIPTWTHVPEDTQEDEGDFGMPNSEKKGKSQTRDKGHGSRHDHHQPPVSSSPSPSPGKDDFSPARKSSSLKRKKRTVSHRSDKESASETPEHDGKGRSHTDRVVHRRKKRREVLGRNDPAGQPVVSQPPEPRPVVKAAAGKRQRERDNEEPSHTGKDHESDENGSEDERIDLVYKKGSRLGILEQCPHVKKTLNAAIFSCQADLLLRNAFPDGAEKYNSLARTALIRSAEELGYKALVKRLKVDDDYAFALAAIPVDRIPLFRSRARDAISGAVRTTYNLTPGNSAHVNWLLKGCRYIYPHDYQIFAAIDDHRGNPYEASEFTTNFFGTAYSRNMRILSALKDGSLEAYHDLMHDLFNAVCGRGIGTNNRTGGSDDDLAFLDIRPKARRARD</sequence>
<dbReference type="OrthoDB" id="2756226at2759"/>
<gene>
    <name evidence="3" type="ORF">BN946_scf184912.g50</name>
</gene>
<reference evidence="3" key="1">
    <citation type="submission" date="2014-01" db="EMBL/GenBank/DDBJ databases">
        <title>The genome of the white-rot fungus Pycnoporus cinnabarinus: a basidiomycete model with a versatile arsenal for lignocellulosic biomass breakdown.</title>
        <authorList>
            <person name="Levasseur A."/>
            <person name="Lomascolo A."/>
            <person name="Ruiz-Duenas F.J."/>
            <person name="Uzan E."/>
            <person name="Piumi F."/>
            <person name="Kues U."/>
            <person name="Ram A.F.J."/>
            <person name="Murat C."/>
            <person name="Haon M."/>
            <person name="Benoit I."/>
            <person name="Arfi Y."/>
            <person name="Chevret D."/>
            <person name="Drula E."/>
            <person name="Kwon M.J."/>
            <person name="Gouret P."/>
            <person name="Lesage-Meessen L."/>
            <person name="Lombard V."/>
            <person name="Mariette J."/>
            <person name="Noirot C."/>
            <person name="Park J."/>
            <person name="Patyshakuliyeva A."/>
            <person name="Wieneger R.A.B."/>
            <person name="Wosten H.A.B."/>
            <person name="Martin F."/>
            <person name="Coutinho P.M."/>
            <person name="de Vries R."/>
            <person name="Martinez A.T."/>
            <person name="Klopp C."/>
            <person name="Pontarotti P."/>
            <person name="Henrissat B."/>
            <person name="Record E."/>
        </authorList>
    </citation>
    <scope>NUCLEOTIDE SEQUENCE [LARGE SCALE GENOMIC DNA]</scope>
    <source>
        <strain evidence="3">BRFM137</strain>
    </source>
</reference>
<name>A0A060STS6_PYCCI</name>
<dbReference type="HOGENOM" id="CLU_471835_0_0_1"/>
<dbReference type="AlphaFoldDB" id="A0A060STS6"/>
<feature type="compositionally biased region" description="Polar residues" evidence="1">
    <location>
        <begin position="116"/>
        <end position="125"/>
    </location>
</feature>
<feature type="compositionally biased region" description="Polar residues" evidence="1">
    <location>
        <begin position="34"/>
        <end position="44"/>
    </location>
</feature>
<feature type="region of interest" description="Disordered" evidence="1">
    <location>
        <begin position="1"/>
        <end position="355"/>
    </location>
</feature>
<feature type="compositionally biased region" description="Basic and acidic residues" evidence="1">
    <location>
        <begin position="87"/>
        <end position="100"/>
    </location>
</feature>
<evidence type="ECO:0000313" key="4">
    <source>
        <dbReference type="Proteomes" id="UP000029665"/>
    </source>
</evidence>
<feature type="domain" description="DUF6532" evidence="2">
    <location>
        <begin position="382"/>
        <end position="487"/>
    </location>
</feature>
<feature type="compositionally biased region" description="Basic residues" evidence="1">
    <location>
        <begin position="72"/>
        <end position="86"/>
    </location>
</feature>
<feature type="compositionally biased region" description="Basic and acidic residues" evidence="1">
    <location>
        <begin position="7"/>
        <end position="25"/>
    </location>
</feature>
<comment type="caution">
    <text evidence="3">The sequence shown here is derived from an EMBL/GenBank/DDBJ whole genome shotgun (WGS) entry which is preliminary data.</text>
</comment>
<dbReference type="InterPro" id="IPR045341">
    <property type="entry name" value="DUF6532"/>
</dbReference>
<evidence type="ECO:0000256" key="1">
    <source>
        <dbReference type="SAM" id="MobiDB-lite"/>
    </source>
</evidence>
<organism evidence="3 4">
    <name type="scientific">Pycnoporus cinnabarinus</name>
    <name type="common">Cinnabar-red polypore</name>
    <name type="synonym">Trametes cinnabarina</name>
    <dbReference type="NCBI Taxonomy" id="5643"/>
    <lineage>
        <taxon>Eukaryota</taxon>
        <taxon>Fungi</taxon>
        <taxon>Dikarya</taxon>
        <taxon>Basidiomycota</taxon>
        <taxon>Agaricomycotina</taxon>
        <taxon>Agaricomycetes</taxon>
        <taxon>Polyporales</taxon>
        <taxon>Polyporaceae</taxon>
        <taxon>Trametes</taxon>
    </lineage>
</organism>
<evidence type="ECO:0000313" key="3">
    <source>
        <dbReference type="EMBL" id="CDO77551.1"/>
    </source>
</evidence>
<dbReference type="Proteomes" id="UP000029665">
    <property type="component" value="Unassembled WGS sequence"/>
</dbReference>
<feature type="compositionally biased region" description="Basic and acidic residues" evidence="1">
    <location>
        <begin position="328"/>
        <end position="355"/>
    </location>
</feature>
<dbReference type="STRING" id="5643.A0A060STS6"/>
<feature type="compositionally biased region" description="Basic and acidic residues" evidence="1">
    <location>
        <begin position="210"/>
        <end position="225"/>
    </location>
</feature>
<dbReference type="OMA" id="TILYECA"/>
<evidence type="ECO:0000259" key="2">
    <source>
        <dbReference type="Pfam" id="PF20149"/>
    </source>
</evidence>
<feature type="compositionally biased region" description="Acidic residues" evidence="1">
    <location>
        <begin position="160"/>
        <end position="173"/>
    </location>
</feature>
<feature type="compositionally biased region" description="Basic residues" evidence="1">
    <location>
        <begin position="254"/>
        <end position="264"/>
    </location>
</feature>
<accession>A0A060STS6</accession>